<organism evidence="1 2">
    <name type="scientific">Streptomyces microflavus</name>
    <name type="common">Streptomyces lipmanii</name>
    <dbReference type="NCBI Taxonomy" id="1919"/>
    <lineage>
        <taxon>Bacteria</taxon>
        <taxon>Bacillati</taxon>
        <taxon>Actinomycetota</taxon>
        <taxon>Actinomycetes</taxon>
        <taxon>Kitasatosporales</taxon>
        <taxon>Streptomycetaceae</taxon>
        <taxon>Streptomyces</taxon>
    </lineage>
</organism>
<dbReference type="EMBL" id="BLWD01000001">
    <property type="protein sequence ID" value="GFN06403.1"/>
    <property type="molecule type" value="Genomic_DNA"/>
</dbReference>
<evidence type="ECO:0000313" key="1">
    <source>
        <dbReference type="EMBL" id="GFN06403.1"/>
    </source>
</evidence>
<accession>A0A7J0CVE7</accession>
<protein>
    <submittedName>
        <fullName evidence="1">Uncharacterized protein</fullName>
    </submittedName>
</protein>
<dbReference type="Proteomes" id="UP000498740">
    <property type="component" value="Unassembled WGS sequence"/>
</dbReference>
<dbReference type="AlphaFoldDB" id="A0A7J0CVE7"/>
<sequence length="74" mass="8250">MPANRAKIQPGWHTSPVWVTAPGLGWVGLFLQYLKQVLKSFYVVADHDAVHHVAVTHVPAHRIPVHRVAAVTIR</sequence>
<gene>
    <name evidence="1" type="ORF">Smic_49590</name>
</gene>
<proteinExistence type="predicted"/>
<name>A0A7J0CVE7_STRMI</name>
<comment type="caution">
    <text evidence="1">The sequence shown here is derived from an EMBL/GenBank/DDBJ whole genome shotgun (WGS) entry which is preliminary data.</text>
</comment>
<evidence type="ECO:0000313" key="2">
    <source>
        <dbReference type="Proteomes" id="UP000498740"/>
    </source>
</evidence>
<reference evidence="1 2" key="1">
    <citation type="submission" date="2020-05" db="EMBL/GenBank/DDBJ databases">
        <title>Whole genome shotgun sequence of Streptomyces microflavus NBRC 13062.</title>
        <authorList>
            <person name="Komaki H."/>
            <person name="Tamura T."/>
        </authorList>
    </citation>
    <scope>NUCLEOTIDE SEQUENCE [LARGE SCALE GENOMIC DNA]</scope>
    <source>
        <strain evidence="1 2">NBRC 13062</strain>
    </source>
</reference>